<reference evidence="1" key="2">
    <citation type="submission" date="2021-12" db="EMBL/GenBank/DDBJ databases">
        <title>Resequencing data analysis of finger millet.</title>
        <authorList>
            <person name="Hatakeyama M."/>
            <person name="Aluri S."/>
            <person name="Balachadran M.T."/>
            <person name="Sivarajan S.R."/>
            <person name="Poveda L."/>
            <person name="Shimizu-Inatsugi R."/>
            <person name="Schlapbach R."/>
            <person name="Sreeman S.M."/>
            <person name="Shimizu K.K."/>
        </authorList>
    </citation>
    <scope>NUCLEOTIDE SEQUENCE</scope>
</reference>
<evidence type="ECO:0000313" key="2">
    <source>
        <dbReference type="Proteomes" id="UP001054889"/>
    </source>
</evidence>
<protein>
    <submittedName>
        <fullName evidence="1">Uncharacterized protein</fullName>
    </submittedName>
</protein>
<dbReference type="Proteomes" id="UP001054889">
    <property type="component" value="Unassembled WGS sequence"/>
</dbReference>
<sequence>MLVAWQLWKHRNRCVFDKITPNVQAVVQAVIDEGWLWIMVGAAKITPLGFPTNLVGSSIMQPAQIL</sequence>
<name>A0AAV5ERI9_ELECO</name>
<dbReference type="EMBL" id="BQKI01000078">
    <property type="protein sequence ID" value="GJN25383.1"/>
    <property type="molecule type" value="Genomic_DNA"/>
</dbReference>
<proteinExistence type="predicted"/>
<comment type="caution">
    <text evidence="1">The sequence shown here is derived from an EMBL/GenBank/DDBJ whole genome shotgun (WGS) entry which is preliminary data.</text>
</comment>
<accession>A0AAV5ERI9</accession>
<keyword evidence="2" id="KW-1185">Reference proteome</keyword>
<dbReference type="AlphaFoldDB" id="A0AAV5ERI9"/>
<evidence type="ECO:0000313" key="1">
    <source>
        <dbReference type="EMBL" id="GJN25383.1"/>
    </source>
</evidence>
<organism evidence="1 2">
    <name type="scientific">Eleusine coracana subsp. coracana</name>
    <dbReference type="NCBI Taxonomy" id="191504"/>
    <lineage>
        <taxon>Eukaryota</taxon>
        <taxon>Viridiplantae</taxon>
        <taxon>Streptophyta</taxon>
        <taxon>Embryophyta</taxon>
        <taxon>Tracheophyta</taxon>
        <taxon>Spermatophyta</taxon>
        <taxon>Magnoliopsida</taxon>
        <taxon>Liliopsida</taxon>
        <taxon>Poales</taxon>
        <taxon>Poaceae</taxon>
        <taxon>PACMAD clade</taxon>
        <taxon>Chloridoideae</taxon>
        <taxon>Cynodonteae</taxon>
        <taxon>Eleusininae</taxon>
        <taxon>Eleusine</taxon>
    </lineage>
</organism>
<reference evidence="1" key="1">
    <citation type="journal article" date="2018" name="DNA Res.">
        <title>Multiple hybrid de novo genome assembly of finger millet, an orphan allotetraploid crop.</title>
        <authorList>
            <person name="Hatakeyama M."/>
            <person name="Aluri S."/>
            <person name="Balachadran M.T."/>
            <person name="Sivarajan S.R."/>
            <person name="Patrignani A."/>
            <person name="Gruter S."/>
            <person name="Poveda L."/>
            <person name="Shimizu-Inatsugi R."/>
            <person name="Baeten J."/>
            <person name="Francoijs K.J."/>
            <person name="Nataraja K.N."/>
            <person name="Reddy Y.A.N."/>
            <person name="Phadnis S."/>
            <person name="Ravikumar R.L."/>
            <person name="Schlapbach R."/>
            <person name="Sreeman S.M."/>
            <person name="Shimizu K.K."/>
        </authorList>
    </citation>
    <scope>NUCLEOTIDE SEQUENCE</scope>
</reference>
<gene>
    <name evidence="1" type="primary">gb13204</name>
    <name evidence="1" type="ORF">PR202_gb13204</name>
</gene>